<dbReference type="SUPFAM" id="SSF56349">
    <property type="entry name" value="DNA breaking-rejoining enzymes"/>
    <property type="match status" value="1"/>
</dbReference>
<dbReference type="PANTHER" id="PTHR30349:SF41">
    <property type="entry name" value="INTEGRASE_RECOMBINASE PROTEIN MJ0367-RELATED"/>
    <property type="match status" value="1"/>
</dbReference>
<dbReference type="InterPro" id="IPR011010">
    <property type="entry name" value="DNA_brk_join_enz"/>
</dbReference>
<feature type="domain" description="Tyr recombinase" evidence="4">
    <location>
        <begin position="1"/>
        <end position="162"/>
    </location>
</feature>
<reference evidence="5 6" key="1">
    <citation type="submission" date="2017-09" db="EMBL/GenBank/DDBJ databases">
        <title>Depth-based differentiation of microbial function through sediment-hosted aquifers and enrichment of novel symbionts in the deep terrestrial subsurface.</title>
        <authorList>
            <person name="Probst A.J."/>
            <person name="Ladd B."/>
            <person name="Jarett J.K."/>
            <person name="Geller-Mcgrath D.E."/>
            <person name="Sieber C.M."/>
            <person name="Emerson J.B."/>
            <person name="Anantharaman K."/>
            <person name="Thomas B.C."/>
            <person name="Malmstrom R."/>
            <person name="Stieglmeier M."/>
            <person name="Klingl A."/>
            <person name="Woyke T."/>
            <person name="Ryan C.M."/>
            <person name="Banfield J.F."/>
        </authorList>
    </citation>
    <scope>NUCLEOTIDE SEQUENCE [LARGE SCALE GENOMIC DNA]</scope>
    <source>
        <strain evidence="5">CG07_land_8_20_14_0_80_42_15</strain>
    </source>
</reference>
<keyword evidence="2" id="KW-0238">DNA-binding</keyword>
<name>A0A2J0L162_9BACT</name>
<gene>
    <name evidence="5" type="ORF">COS99_00430</name>
</gene>
<evidence type="ECO:0000256" key="3">
    <source>
        <dbReference type="ARBA" id="ARBA00023172"/>
    </source>
</evidence>
<dbReference type="GO" id="GO:0015074">
    <property type="term" value="P:DNA integration"/>
    <property type="evidence" value="ECO:0007669"/>
    <property type="project" value="InterPro"/>
</dbReference>
<organism evidence="5 6">
    <name type="scientific">Candidatus Aquitaenariimonas noxiae</name>
    <dbReference type="NCBI Taxonomy" id="1974741"/>
    <lineage>
        <taxon>Bacteria</taxon>
        <taxon>Pseudomonadati</taxon>
        <taxon>Candidatus Omnitrophota</taxon>
        <taxon>Candidatus Aquitaenariimonas</taxon>
    </lineage>
</organism>
<keyword evidence="3" id="KW-0233">DNA recombination</keyword>
<evidence type="ECO:0000256" key="2">
    <source>
        <dbReference type="ARBA" id="ARBA00023125"/>
    </source>
</evidence>
<dbReference type="EMBL" id="PEWV01000007">
    <property type="protein sequence ID" value="PIU42410.1"/>
    <property type="molecule type" value="Genomic_DNA"/>
</dbReference>
<dbReference type="Proteomes" id="UP000230052">
    <property type="component" value="Unassembled WGS sequence"/>
</dbReference>
<accession>A0A2J0L162</accession>
<dbReference type="PROSITE" id="PS51898">
    <property type="entry name" value="TYR_RECOMBINASE"/>
    <property type="match status" value="1"/>
</dbReference>
<comment type="similarity">
    <text evidence="1">Belongs to the 'phage' integrase family.</text>
</comment>
<comment type="caution">
    <text evidence="5">The sequence shown here is derived from an EMBL/GenBank/DDBJ whole genome shotgun (WGS) entry which is preliminary data.</text>
</comment>
<evidence type="ECO:0000256" key="1">
    <source>
        <dbReference type="ARBA" id="ARBA00008857"/>
    </source>
</evidence>
<dbReference type="InterPro" id="IPR013762">
    <property type="entry name" value="Integrase-like_cat_sf"/>
</dbReference>
<dbReference type="AlphaFoldDB" id="A0A2J0L162"/>
<evidence type="ECO:0000313" key="5">
    <source>
        <dbReference type="EMBL" id="PIU42410.1"/>
    </source>
</evidence>
<dbReference type="InterPro" id="IPR002104">
    <property type="entry name" value="Integrase_catalytic"/>
</dbReference>
<protein>
    <recommendedName>
        <fullName evidence="4">Tyr recombinase domain-containing protein</fullName>
    </recommendedName>
</protein>
<dbReference type="GO" id="GO:0003677">
    <property type="term" value="F:DNA binding"/>
    <property type="evidence" value="ECO:0007669"/>
    <property type="project" value="UniProtKB-KW"/>
</dbReference>
<proteinExistence type="inferred from homology"/>
<dbReference type="Gene3D" id="1.10.443.10">
    <property type="entry name" value="Intergrase catalytic core"/>
    <property type="match status" value="1"/>
</dbReference>
<sequence length="167" mass="19261">MLYHLMLITGLRISEALSLNVEHASRAKLEIKVKGWTKKGETKDRFKAVYFPKALQKHLKEYLRVKAKRGESLAPEAPLFVSRNSARISPRQVQRDFKKWVKESGIESNLSPHALRHTVGTRLLKEFKNAKLVQRYLGHSDVATTLRYYVDVFPEDLEEAAEMLAEK</sequence>
<evidence type="ECO:0000313" key="6">
    <source>
        <dbReference type="Proteomes" id="UP000230052"/>
    </source>
</evidence>
<dbReference type="Pfam" id="PF00589">
    <property type="entry name" value="Phage_integrase"/>
    <property type="match status" value="1"/>
</dbReference>
<dbReference type="GO" id="GO:0006310">
    <property type="term" value="P:DNA recombination"/>
    <property type="evidence" value="ECO:0007669"/>
    <property type="project" value="UniProtKB-KW"/>
</dbReference>
<dbReference type="PANTHER" id="PTHR30349">
    <property type="entry name" value="PHAGE INTEGRASE-RELATED"/>
    <property type="match status" value="1"/>
</dbReference>
<dbReference type="InterPro" id="IPR050090">
    <property type="entry name" value="Tyrosine_recombinase_XerCD"/>
</dbReference>
<evidence type="ECO:0000259" key="4">
    <source>
        <dbReference type="PROSITE" id="PS51898"/>
    </source>
</evidence>